<keyword evidence="1" id="KW-0732">Signal</keyword>
<dbReference type="AlphaFoldDB" id="A0AB34PHG9"/>
<organism evidence="3 4">
    <name type="scientific">Porphyromonas crevioricanis</name>
    <dbReference type="NCBI Taxonomy" id="393921"/>
    <lineage>
        <taxon>Bacteria</taxon>
        <taxon>Pseudomonadati</taxon>
        <taxon>Bacteroidota</taxon>
        <taxon>Bacteroidia</taxon>
        <taxon>Bacteroidales</taxon>
        <taxon>Porphyromonadaceae</taxon>
        <taxon>Porphyromonas</taxon>
    </lineage>
</organism>
<dbReference type="PANTHER" id="PTHR42834">
    <property type="entry name" value="ENDONUCLEASE/EXONUCLEASE/PHOSPHATASE FAMILY PROTEIN (AFU_ORTHOLOGUE AFUA_3G09210)"/>
    <property type="match status" value="1"/>
</dbReference>
<dbReference type="RefSeq" id="WP_036890064.1">
    <property type="nucleotide sequence ID" value="NZ_JQJC01000020.1"/>
</dbReference>
<feature type="domain" description="Endonuclease/exonuclease/phosphatase" evidence="2">
    <location>
        <begin position="29"/>
        <end position="343"/>
    </location>
</feature>
<evidence type="ECO:0000256" key="1">
    <source>
        <dbReference type="SAM" id="SignalP"/>
    </source>
</evidence>
<sequence>MKKVFHLLLLGLFLCTAASAQQQYIKVPVAFYNLENLFDTEKGPNQDSDYLPEGRNKWTEERYKEKLSNMADVISRIGGRGPAVIGVSEIENRRVLEDLVAQPQLAHLGYSIVHYDSPDLRGIDCALLYRPEIFRLTNSSAHPVNIPREPHIKTRDVVLASGKIDGENFHFLVGHWPSRAGGEAASIHRRMAAARVMRTLTDSIVSADETAKVILMGDFNDDPTSPSVAKGLDLKEKADPLAYNELFTPMLRLYKNGIGTLAYRDVWNLFDIICVNGNLTGNNYSSFRLYQDPNTEHLAFVFNKPFLRQKEGKFKGYPLRTMVGGAYQGGYSDHFPVYIYLVKEIKQ</sequence>
<keyword evidence="3" id="KW-0255">Endonuclease</keyword>
<dbReference type="Proteomes" id="UP000030136">
    <property type="component" value="Unassembled WGS sequence"/>
</dbReference>
<keyword evidence="3" id="KW-0378">Hydrolase</keyword>
<proteinExistence type="predicted"/>
<reference evidence="3 4" key="1">
    <citation type="submission" date="2014-08" db="EMBL/GenBank/DDBJ databases">
        <title>Porphyromonas crevioricanis strain:COT-253_OH1447 Genome sequencing.</title>
        <authorList>
            <person name="Wallis C."/>
            <person name="Deusch O."/>
            <person name="O'Flynn C."/>
            <person name="Davis I."/>
            <person name="Jospin G."/>
            <person name="Darling A.E."/>
            <person name="Coil D.A."/>
            <person name="Alexiev A."/>
            <person name="Horsfall A."/>
            <person name="Kirkwood N."/>
            <person name="Harris S."/>
            <person name="Eisen J.A."/>
        </authorList>
    </citation>
    <scope>NUCLEOTIDE SEQUENCE [LARGE SCALE GENOMIC DNA]</scope>
    <source>
        <strain evidence="4">COT-253 OH1447</strain>
    </source>
</reference>
<dbReference type="GO" id="GO:0004519">
    <property type="term" value="F:endonuclease activity"/>
    <property type="evidence" value="ECO:0007669"/>
    <property type="project" value="UniProtKB-KW"/>
</dbReference>
<feature type="chain" id="PRO_5044255992" evidence="1">
    <location>
        <begin position="21"/>
        <end position="347"/>
    </location>
</feature>
<feature type="signal peptide" evidence="1">
    <location>
        <begin position="1"/>
        <end position="20"/>
    </location>
</feature>
<dbReference type="InterPro" id="IPR005135">
    <property type="entry name" value="Endo/exonuclease/phosphatase"/>
</dbReference>
<dbReference type="EMBL" id="JQJC01000020">
    <property type="protein sequence ID" value="KGN94242.1"/>
    <property type="molecule type" value="Genomic_DNA"/>
</dbReference>
<dbReference type="PANTHER" id="PTHR42834:SF1">
    <property type="entry name" value="ENDONUCLEASE_EXONUCLEASE_PHOSPHATASE FAMILY PROTEIN (AFU_ORTHOLOGUE AFUA_3G09210)"/>
    <property type="match status" value="1"/>
</dbReference>
<evidence type="ECO:0000313" key="4">
    <source>
        <dbReference type="Proteomes" id="UP000030136"/>
    </source>
</evidence>
<protein>
    <submittedName>
        <fullName evidence="3">Endonuclease</fullName>
    </submittedName>
</protein>
<name>A0AB34PHG9_9PORP</name>
<keyword evidence="3" id="KW-0540">Nuclease</keyword>
<dbReference type="InterPro" id="IPR036691">
    <property type="entry name" value="Endo/exonu/phosph_ase_sf"/>
</dbReference>
<comment type="caution">
    <text evidence="3">The sequence shown here is derived from an EMBL/GenBank/DDBJ whole genome shotgun (WGS) entry which is preliminary data.</text>
</comment>
<evidence type="ECO:0000313" key="3">
    <source>
        <dbReference type="EMBL" id="KGN94242.1"/>
    </source>
</evidence>
<evidence type="ECO:0000259" key="2">
    <source>
        <dbReference type="Pfam" id="PF19580"/>
    </source>
</evidence>
<dbReference type="SUPFAM" id="SSF56219">
    <property type="entry name" value="DNase I-like"/>
    <property type="match status" value="1"/>
</dbReference>
<dbReference type="Pfam" id="PF19580">
    <property type="entry name" value="Exo_endo_phos_3"/>
    <property type="match status" value="1"/>
</dbReference>
<accession>A0AB34PHG9</accession>
<dbReference type="Gene3D" id="3.60.10.10">
    <property type="entry name" value="Endonuclease/exonuclease/phosphatase"/>
    <property type="match status" value="1"/>
</dbReference>
<gene>
    <name evidence="3" type="ORF">HQ38_06885</name>
</gene>